<name>A0A4Y7JH47_PAPSO</name>
<proteinExistence type="predicted"/>
<dbReference type="Proteomes" id="UP000316621">
    <property type="component" value="Chromosome 5"/>
</dbReference>
<accession>A0A4Y7JH47</accession>
<dbReference type="AlphaFoldDB" id="A0A4Y7JH47"/>
<evidence type="ECO:0000313" key="1">
    <source>
        <dbReference type="EMBL" id="RZC60087.1"/>
    </source>
</evidence>
<protein>
    <submittedName>
        <fullName evidence="1">Uncharacterized protein</fullName>
    </submittedName>
</protein>
<organism evidence="1 2">
    <name type="scientific">Papaver somniferum</name>
    <name type="common">Opium poppy</name>
    <dbReference type="NCBI Taxonomy" id="3469"/>
    <lineage>
        <taxon>Eukaryota</taxon>
        <taxon>Viridiplantae</taxon>
        <taxon>Streptophyta</taxon>
        <taxon>Embryophyta</taxon>
        <taxon>Tracheophyta</taxon>
        <taxon>Spermatophyta</taxon>
        <taxon>Magnoliopsida</taxon>
        <taxon>Ranunculales</taxon>
        <taxon>Papaveraceae</taxon>
        <taxon>Papaveroideae</taxon>
        <taxon>Papaver</taxon>
    </lineage>
</organism>
<dbReference type="EMBL" id="CM010719">
    <property type="protein sequence ID" value="RZC60087.1"/>
    <property type="molecule type" value="Genomic_DNA"/>
</dbReference>
<keyword evidence="2" id="KW-1185">Reference proteome</keyword>
<reference evidence="1 2" key="1">
    <citation type="journal article" date="2018" name="Science">
        <title>The opium poppy genome and morphinan production.</title>
        <authorList>
            <person name="Guo L."/>
            <person name="Winzer T."/>
            <person name="Yang X."/>
            <person name="Li Y."/>
            <person name="Ning Z."/>
            <person name="He Z."/>
            <person name="Teodor R."/>
            <person name="Lu Y."/>
            <person name="Bowser T.A."/>
            <person name="Graham I.A."/>
            <person name="Ye K."/>
        </authorList>
    </citation>
    <scope>NUCLEOTIDE SEQUENCE [LARGE SCALE GENOMIC DNA]</scope>
    <source>
        <strain evidence="2">cv. HN1</strain>
        <tissue evidence="1">Leaves</tissue>
    </source>
</reference>
<feature type="non-terminal residue" evidence="1">
    <location>
        <position position="177"/>
    </location>
</feature>
<sequence length="177" mass="19950">METVASSLFVEDNMSQYDDMDYMGGDYEMDDVEDDMDEEFHCRGLGDSESNEDDGDQLVYIVLHIGEKCYNWFSGLRCKNSFGTNANVQTFPMIRPSNSCEGDSRVRVAVVSGDEHAKLSGAFETLAADMFPTTDDFYMHKDEPDWDTPTGEVSFLGDAIEDIRQGKTVAPITRNWM</sequence>
<evidence type="ECO:0000313" key="2">
    <source>
        <dbReference type="Proteomes" id="UP000316621"/>
    </source>
</evidence>
<dbReference type="Gramene" id="RZC60087">
    <property type="protein sequence ID" value="RZC60087"/>
    <property type="gene ID" value="C5167_021853"/>
</dbReference>
<gene>
    <name evidence="1" type="ORF">C5167_021853</name>
</gene>